<evidence type="ECO:0000256" key="7">
    <source>
        <dbReference type="SAM" id="Phobius"/>
    </source>
</evidence>
<feature type="transmembrane region" description="Helical" evidence="7">
    <location>
        <begin position="277"/>
        <end position="295"/>
    </location>
</feature>
<dbReference type="PRINTS" id="PR01437">
    <property type="entry name" value="NUOXDRDTASE4"/>
</dbReference>
<dbReference type="PANTHER" id="PTHR43507:SF1">
    <property type="entry name" value="NADH-UBIQUINONE OXIDOREDUCTASE CHAIN 4"/>
    <property type="match status" value="1"/>
</dbReference>
<dbReference type="GO" id="GO:0048039">
    <property type="term" value="F:ubiquinone binding"/>
    <property type="evidence" value="ECO:0007669"/>
    <property type="project" value="TreeGrafter"/>
</dbReference>
<name>A0A6J7RFT8_9ZZZZ</name>
<feature type="transmembrane region" description="Helical" evidence="7">
    <location>
        <begin position="29"/>
        <end position="49"/>
    </location>
</feature>
<organism evidence="9">
    <name type="scientific">freshwater metagenome</name>
    <dbReference type="NCBI Taxonomy" id="449393"/>
    <lineage>
        <taxon>unclassified sequences</taxon>
        <taxon>metagenomes</taxon>
        <taxon>ecological metagenomes</taxon>
    </lineage>
</organism>
<dbReference type="EMBL" id="CAFBPX010000003">
    <property type="protein sequence ID" value="CAB5027669.1"/>
    <property type="molecule type" value="Genomic_DNA"/>
</dbReference>
<comment type="subcellular location">
    <subcellularLocation>
        <location evidence="1">Membrane</location>
        <topology evidence="1">Multi-pass membrane protein</topology>
    </subcellularLocation>
</comment>
<dbReference type="GO" id="GO:0042773">
    <property type="term" value="P:ATP synthesis coupled electron transport"/>
    <property type="evidence" value="ECO:0007669"/>
    <property type="project" value="InterPro"/>
</dbReference>
<feature type="domain" description="NADH:quinone oxidoreductase/Mrp antiporter transmembrane" evidence="8">
    <location>
        <begin position="128"/>
        <end position="417"/>
    </location>
</feature>
<dbReference type="NCBIfam" id="TIGR01972">
    <property type="entry name" value="NDH_I_M"/>
    <property type="match status" value="1"/>
</dbReference>
<gene>
    <name evidence="9" type="ORF">UFOPK4175_00038</name>
</gene>
<feature type="transmembrane region" description="Helical" evidence="7">
    <location>
        <begin position="133"/>
        <end position="152"/>
    </location>
</feature>
<keyword evidence="4 7" id="KW-1133">Transmembrane helix</keyword>
<feature type="transmembrane region" description="Helical" evidence="7">
    <location>
        <begin position="69"/>
        <end position="97"/>
    </location>
</feature>
<evidence type="ECO:0000313" key="9">
    <source>
        <dbReference type="EMBL" id="CAB5027669.1"/>
    </source>
</evidence>
<dbReference type="AlphaFoldDB" id="A0A6J7RFT8"/>
<evidence type="ECO:0000256" key="4">
    <source>
        <dbReference type="ARBA" id="ARBA00022989"/>
    </source>
</evidence>
<dbReference type="GO" id="GO:0015990">
    <property type="term" value="P:electron transport coupled proton transport"/>
    <property type="evidence" value="ECO:0007669"/>
    <property type="project" value="TreeGrafter"/>
</dbReference>
<dbReference type="GO" id="GO:0016020">
    <property type="term" value="C:membrane"/>
    <property type="evidence" value="ECO:0007669"/>
    <property type="project" value="UniProtKB-SubCell"/>
</dbReference>
<accession>A0A6J7RFT8</accession>
<evidence type="ECO:0000256" key="6">
    <source>
        <dbReference type="SAM" id="MobiDB-lite"/>
    </source>
</evidence>
<evidence type="ECO:0000256" key="1">
    <source>
        <dbReference type="ARBA" id="ARBA00004141"/>
    </source>
</evidence>
<dbReference type="PANTHER" id="PTHR43507">
    <property type="entry name" value="NADH-UBIQUINONE OXIDOREDUCTASE CHAIN 4"/>
    <property type="match status" value="1"/>
</dbReference>
<protein>
    <submittedName>
        <fullName evidence="9">Unannotated protein</fullName>
    </submittedName>
</protein>
<feature type="transmembrane region" description="Helical" evidence="7">
    <location>
        <begin position="6"/>
        <end position="22"/>
    </location>
</feature>
<keyword evidence="3 7" id="KW-0812">Transmembrane</keyword>
<evidence type="ECO:0000256" key="5">
    <source>
        <dbReference type="ARBA" id="ARBA00023136"/>
    </source>
</evidence>
<proteinExistence type="inferred from homology"/>
<dbReference type="InterPro" id="IPR003918">
    <property type="entry name" value="NADH_UbQ_OxRdtase"/>
</dbReference>
<comment type="similarity">
    <text evidence="2">Belongs to the complex I subunit 4 family.</text>
</comment>
<feature type="transmembrane region" description="Helical" evidence="7">
    <location>
        <begin position="371"/>
        <end position="389"/>
    </location>
</feature>
<feature type="transmembrane region" description="Helical" evidence="7">
    <location>
        <begin position="208"/>
        <end position="230"/>
    </location>
</feature>
<feature type="transmembrane region" description="Helical" evidence="7">
    <location>
        <begin position="242"/>
        <end position="265"/>
    </location>
</feature>
<feature type="transmembrane region" description="Helical" evidence="7">
    <location>
        <begin position="334"/>
        <end position="351"/>
    </location>
</feature>
<dbReference type="InterPro" id="IPR001750">
    <property type="entry name" value="ND/Mrp_TM"/>
</dbReference>
<feature type="transmembrane region" description="Helical" evidence="7">
    <location>
        <begin position="164"/>
        <end position="188"/>
    </location>
</feature>
<dbReference type="GO" id="GO:0008137">
    <property type="term" value="F:NADH dehydrogenase (ubiquinone) activity"/>
    <property type="evidence" value="ECO:0007669"/>
    <property type="project" value="InterPro"/>
</dbReference>
<reference evidence="9" key="1">
    <citation type="submission" date="2020-05" db="EMBL/GenBank/DDBJ databases">
        <authorList>
            <person name="Chiriac C."/>
            <person name="Salcher M."/>
            <person name="Ghai R."/>
            <person name="Kavagutti S V."/>
        </authorList>
    </citation>
    <scope>NUCLEOTIDE SEQUENCE</scope>
</reference>
<dbReference type="Pfam" id="PF00361">
    <property type="entry name" value="Proton_antipo_M"/>
    <property type="match status" value="1"/>
</dbReference>
<feature type="compositionally biased region" description="Polar residues" evidence="6">
    <location>
        <begin position="485"/>
        <end position="506"/>
    </location>
</feature>
<evidence type="ECO:0000256" key="2">
    <source>
        <dbReference type="ARBA" id="ARBA00009025"/>
    </source>
</evidence>
<sequence length="506" mass="53507">MTIHLSIILWLPAAAGLLALLLPARLARWISLLGALAVLAYSITLLVDYDRVAGGLQYVTDDMWIRSLGIHYALAVSGLNLVLLATTAVIFTASAIWTLFDEQDSGKPGIYALLMGLAQTAVMGAFMAQDLALFVVFFDLMLVPFYFLIVIWGGPDRTSAVLKLVIYTLVGSLLMLVGAITTGVLAAHGGEPSFLLADLAKTPLGSNAQGWIFLAFALAFLIKMPSFPFHGWMPDGYSNMPIGVLAVFTAILSKVAAYGFLQIALPLFPDAAVRYQELIMIVAVASILYGSAMAFTVDSARLVLGYSSIAQLGFIVLGIFAFDGRGADGALLQATNHAIVAGALIFVVAMLSRRAGGSEKLSDMGGIAKGAPAFAAVFLVLSFALLAMPGTANFVAEFMILLGTFESKMAFAFIAAIGVALAAFYALRFYISAMHHRVGPKVNSFELTVREGLVLVPLLLVVIALALYPQFALSPAQDGTRKALSATQQVQASGSDTSASTQEATP</sequence>
<keyword evidence="5 7" id="KW-0472">Membrane</keyword>
<feature type="transmembrane region" description="Helical" evidence="7">
    <location>
        <begin position="452"/>
        <end position="471"/>
    </location>
</feature>
<dbReference type="InterPro" id="IPR010227">
    <property type="entry name" value="NADH_Q_OxRdtase_chainM/4"/>
</dbReference>
<feature type="transmembrane region" description="Helical" evidence="7">
    <location>
        <begin position="409"/>
        <end position="431"/>
    </location>
</feature>
<evidence type="ECO:0000259" key="8">
    <source>
        <dbReference type="Pfam" id="PF00361"/>
    </source>
</evidence>
<dbReference type="GO" id="GO:0003954">
    <property type="term" value="F:NADH dehydrogenase activity"/>
    <property type="evidence" value="ECO:0007669"/>
    <property type="project" value="TreeGrafter"/>
</dbReference>
<feature type="region of interest" description="Disordered" evidence="6">
    <location>
        <begin position="484"/>
        <end position="506"/>
    </location>
</feature>
<feature type="transmembrane region" description="Helical" evidence="7">
    <location>
        <begin position="302"/>
        <end position="322"/>
    </location>
</feature>
<evidence type="ECO:0000256" key="3">
    <source>
        <dbReference type="ARBA" id="ARBA00022692"/>
    </source>
</evidence>